<keyword evidence="3" id="KW-1185">Reference proteome</keyword>
<feature type="domain" description="N-acetyltransferase" evidence="1">
    <location>
        <begin position="16"/>
        <end position="177"/>
    </location>
</feature>
<dbReference type="Proteomes" id="UP000184188">
    <property type="component" value="Unassembled WGS sequence"/>
</dbReference>
<protein>
    <recommendedName>
        <fullName evidence="1">N-acetyltransferase domain-containing protein</fullName>
    </recommendedName>
</protein>
<reference evidence="3" key="1">
    <citation type="journal article" date="2017" name="Genome Biol.">
        <title>Comparative genomics reveals high biological diversity and specific adaptations in the industrially and medically important fungal genus Aspergillus.</title>
        <authorList>
            <person name="de Vries R.P."/>
            <person name="Riley R."/>
            <person name="Wiebenga A."/>
            <person name="Aguilar-Osorio G."/>
            <person name="Amillis S."/>
            <person name="Uchima C.A."/>
            <person name="Anderluh G."/>
            <person name="Asadollahi M."/>
            <person name="Askin M."/>
            <person name="Barry K."/>
            <person name="Battaglia E."/>
            <person name="Bayram O."/>
            <person name="Benocci T."/>
            <person name="Braus-Stromeyer S.A."/>
            <person name="Caldana C."/>
            <person name="Canovas D."/>
            <person name="Cerqueira G.C."/>
            <person name="Chen F."/>
            <person name="Chen W."/>
            <person name="Choi C."/>
            <person name="Clum A."/>
            <person name="Dos Santos R.A."/>
            <person name="Damasio A.R."/>
            <person name="Diallinas G."/>
            <person name="Emri T."/>
            <person name="Fekete E."/>
            <person name="Flipphi M."/>
            <person name="Freyberg S."/>
            <person name="Gallo A."/>
            <person name="Gournas C."/>
            <person name="Habgood R."/>
            <person name="Hainaut M."/>
            <person name="Harispe M.L."/>
            <person name="Henrissat B."/>
            <person name="Hilden K.S."/>
            <person name="Hope R."/>
            <person name="Hossain A."/>
            <person name="Karabika E."/>
            <person name="Karaffa L."/>
            <person name="Karanyi Z."/>
            <person name="Krasevec N."/>
            <person name="Kuo A."/>
            <person name="Kusch H."/>
            <person name="LaButti K."/>
            <person name="Lagendijk E.L."/>
            <person name="Lapidus A."/>
            <person name="Levasseur A."/>
            <person name="Lindquist E."/>
            <person name="Lipzen A."/>
            <person name="Logrieco A.F."/>
            <person name="MacCabe A."/>
            <person name="Maekelae M.R."/>
            <person name="Malavazi I."/>
            <person name="Melin P."/>
            <person name="Meyer V."/>
            <person name="Mielnichuk N."/>
            <person name="Miskei M."/>
            <person name="Molnar A.P."/>
            <person name="Mule G."/>
            <person name="Ngan C.Y."/>
            <person name="Orejas M."/>
            <person name="Orosz E."/>
            <person name="Ouedraogo J.P."/>
            <person name="Overkamp K.M."/>
            <person name="Park H.-S."/>
            <person name="Perrone G."/>
            <person name="Piumi F."/>
            <person name="Punt P.J."/>
            <person name="Ram A.F."/>
            <person name="Ramon A."/>
            <person name="Rauscher S."/>
            <person name="Record E."/>
            <person name="Riano-Pachon D.M."/>
            <person name="Robert V."/>
            <person name="Roehrig J."/>
            <person name="Ruller R."/>
            <person name="Salamov A."/>
            <person name="Salih N.S."/>
            <person name="Samson R.A."/>
            <person name="Sandor E."/>
            <person name="Sanguinetti M."/>
            <person name="Schuetze T."/>
            <person name="Sepcic K."/>
            <person name="Shelest E."/>
            <person name="Sherlock G."/>
            <person name="Sophianopoulou V."/>
            <person name="Squina F.M."/>
            <person name="Sun H."/>
            <person name="Susca A."/>
            <person name="Todd R.B."/>
            <person name="Tsang A."/>
            <person name="Unkles S.E."/>
            <person name="van de Wiele N."/>
            <person name="van Rossen-Uffink D."/>
            <person name="Oliveira J.V."/>
            <person name="Vesth T.C."/>
            <person name="Visser J."/>
            <person name="Yu J.-H."/>
            <person name="Zhou M."/>
            <person name="Andersen M.R."/>
            <person name="Archer D.B."/>
            <person name="Baker S.E."/>
            <person name="Benoit I."/>
            <person name="Brakhage A.A."/>
            <person name="Braus G.H."/>
            <person name="Fischer R."/>
            <person name="Frisvad J.C."/>
            <person name="Goldman G.H."/>
            <person name="Houbraken J."/>
            <person name="Oakley B."/>
            <person name="Pocsi I."/>
            <person name="Scazzocchio C."/>
            <person name="Seiboth B."/>
            <person name="vanKuyk P.A."/>
            <person name="Wortman J."/>
            <person name="Dyer P.S."/>
            <person name="Grigoriev I.V."/>
        </authorList>
    </citation>
    <scope>NUCLEOTIDE SEQUENCE [LARGE SCALE GENOMIC DNA]</scope>
    <source>
        <strain evidence="3">CBS 506.65</strain>
    </source>
</reference>
<organism evidence="2 3">
    <name type="scientific">Penicilliopsis zonata CBS 506.65</name>
    <dbReference type="NCBI Taxonomy" id="1073090"/>
    <lineage>
        <taxon>Eukaryota</taxon>
        <taxon>Fungi</taxon>
        <taxon>Dikarya</taxon>
        <taxon>Ascomycota</taxon>
        <taxon>Pezizomycotina</taxon>
        <taxon>Eurotiomycetes</taxon>
        <taxon>Eurotiomycetidae</taxon>
        <taxon>Eurotiales</taxon>
        <taxon>Aspergillaceae</taxon>
        <taxon>Penicilliopsis</taxon>
    </lineage>
</organism>
<proteinExistence type="predicted"/>
<dbReference type="AlphaFoldDB" id="A0A1L9SH50"/>
<name>A0A1L9SH50_9EURO</name>
<dbReference type="GeneID" id="34607620"/>
<dbReference type="InterPro" id="IPR016181">
    <property type="entry name" value="Acyl_CoA_acyltransferase"/>
</dbReference>
<evidence type="ECO:0000259" key="1">
    <source>
        <dbReference type="PROSITE" id="PS51186"/>
    </source>
</evidence>
<dbReference type="GO" id="GO:1990189">
    <property type="term" value="F:protein N-terminal-serine acetyltransferase activity"/>
    <property type="evidence" value="ECO:0007669"/>
    <property type="project" value="TreeGrafter"/>
</dbReference>
<sequence>MAPFHYEQRRLENDLITLEPFDPSIHTRSLAEIGKQHPSIFTYTAMPSFSSEEEFRTNLYDKYIAHSPAECLYAVIDKKTQQVAGMVGLVSTNPVNAVTEIAIVISPDFHRTYVSSNAVGLLLLYALDPPSKGGLGLRRVEWQCHADNEASRRTATRMGFELEGILRWHRVMPIGTEGVSLSVDALEKRNGTVGEMPGRHTAFFSIVWEEWEEKRPKVVAQMERSK</sequence>
<dbReference type="RefSeq" id="XP_022580947.1">
    <property type="nucleotide sequence ID" value="XM_022721155.1"/>
</dbReference>
<dbReference type="InterPro" id="IPR000182">
    <property type="entry name" value="GNAT_dom"/>
</dbReference>
<dbReference type="Pfam" id="PF13302">
    <property type="entry name" value="Acetyltransf_3"/>
    <property type="match status" value="1"/>
</dbReference>
<dbReference type="SUPFAM" id="SSF55729">
    <property type="entry name" value="Acyl-CoA N-acyltransferases (Nat)"/>
    <property type="match status" value="1"/>
</dbReference>
<accession>A0A1L9SH50</accession>
<dbReference type="PANTHER" id="PTHR43441">
    <property type="entry name" value="RIBOSOMAL-PROTEIN-SERINE ACETYLTRANSFERASE"/>
    <property type="match status" value="1"/>
</dbReference>
<dbReference type="InterPro" id="IPR051908">
    <property type="entry name" value="Ribosomal_N-acetyltransferase"/>
</dbReference>
<evidence type="ECO:0000313" key="2">
    <source>
        <dbReference type="EMBL" id="OJJ46437.1"/>
    </source>
</evidence>
<evidence type="ECO:0000313" key="3">
    <source>
        <dbReference type="Proteomes" id="UP000184188"/>
    </source>
</evidence>
<dbReference type="PANTHER" id="PTHR43441:SF5">
    <property type="entry name" value="FAMILY ACETYLTRANSFERASE, PUTATIVE-RELATED"/>
    <property type="match status" value="1"/>
</dbReference>
<dbReference type="EMBL" id="KV878342">
    <property type="protein sequence ID" value="OJJ46437.1"/>
    <property type="molecule type" value="Genomic_DNA"/>
</dbReference>
<dbReference type="VEuPathDB" id="FungiDB:ASPZODRAFT_116956"/>
<dbReference type="PROSITE" id="PS51186">
    <property type="entry name" value="GNAT"/>
    <property type="match status" value="1"/>
</dbReference>
<dbReference type="GO" id="GO:0008999">
    <property type="term" value="F:protein-N-terminal-alanine acetyltransferase activity"/>
    <property type="evidence" value="ECO:0007669"/>
    <property type="project" value="TreeGrafter"/>
</dbReference>
<gene>
    <name evidence="2" type="ORF">ASPZODRAFT_116956</name>
</gene>
<dbReference type="OrthoDB" id="41238at2759"/>
<dbReference type="Gene3D" id="3.40.630.30">
    <property type="match status" value="1"/>
</dbReference>